<dbReference type="PANTHER" id="PTHR40763">
    <property type="entry name" value="MEMBRANE PROTEIN-RELATED"/>
    <property type="match status" value="1"/>
</dbReference>
<reference evidence="2" key="1">
    <citation type="journal article" date="2023" name="Comput. Struct. Biotechnol. J.">
        <title>Discovery of a novel marine Bacteroidetes with a rich repertoire of carbohydrate-active enzymes.</title>
        <authorList>
            <person name="Chen B."/>
            <person name="Liu G."/>
            <person name="Chen Q."/>
            <person name="Wang H."/>
            <person name="Liu L."/>
            <person name="Tang K."/>
        </authorList>
    </citation>
    <scope>NUCLEOTIDE SEQUENCE</scope>
    <source>
        <strain evidence="2">TK19036</strain>
    </source>
</reference>
<protein>
    <submittedName>
        <fullName evidence="2">LiaF-related protein</fullName>
    </submittedName>
</protein>
<gene>
    <name evidence="2" type="ORF">K4G66_21880</name>
</gene>
<proteinExistence type="predicted"/>
<dbReference type="Pfam" id="PF09922">
    <property type="entry name" value="LiaF-like_C"/>
    <property type="match status" value="1"/>
</dbReference>
<dbReference type="InterPro" id="IPR024425">
    <property type="entry name" value="LiaF-like_C"/>
</dbReference>
<dbReference type="PANTHER" id="PTHR40763:SF5">
    <property type="entry name" value="MEMBRANE PROTEIN"/>
    <property type="match status" value="1"/>
</dbReference>
<sequence>MGSNEINLINSHLEPGVQVLDVFVLFGGVDITVPSDWNVKVDVSPIAGSFEDKRKHHHTYSPEASQQLIIRGQVFFGGGEIRNA</sequence>
<dbReference type="AlphaFoldDB" id="A0AA49GJU2"/>
<organism evidence="2">
    <name type="scientific">Roseihalotalea indica</name>
    <dbReference type="NCBI Taxonomy" id="2867963"/>
    <lineage>
        <taxon>Bacteria</taxon>
        <taxon>Pseudomonadati</taxon>
        <taxon>Bacteroidota</taxon>
        <taxon>Cytophagia</taxon>
        <taxon>Cytophagales</taxon>
        <taxon>Catalimonadaceae</taxon>
        <taxon>Roseihalotalea</taxon>
    </lineage>
</organism>
<reference evidence="2" key="2">
    <citation type="journal article" date="2024" name="Antonie Van Leeuwenhoek">
        <title>Roseihalotalea indica gen. nov., sp. nov., a halophilic Bacteroidetes from mesopelagic Southwest Indian Ocean with higher carbohydrate metabolic potential.</title>
        <authorList>
            <person name="Chen B."/>
            <person name="Zhang M."/>
            <person name="Lin D."/>
            <person name="Ye J."/>
            <person name="Tang K."/>
        </authorList>
    </citation>
    <scope>NUCLEOTIDE SEQUENCE</scope>
    <source>
        <strain evidence="2">TK19036</strain>
    </source>
</reference>
<name>A0AA49GJU2_9BACT</name>
<accession>A0AA49GJU2</accession>
<feature type="domain" description="Cell wall-active antibiotics response LiaF-like C-terminal" evidence="1">
    <location>
        <begin position="1"/>
        <end position="56"/>
    </location>
</feature>
<dbReference type="EMBL" id="CP120682">
    <property type="protein sequence ID" value="WKN35031.1"/>
    <property type="molecule type" value="Genomic_DNA"/>
</dbReference>
<evidence type="ECO:0000313" key="2">
    <source>
        <dbReference type="EMBL" id="WKN35031.1"/>
    </source>
</evidence>
<evidence type="ECO:0000259" key="1">
    <source>
        <dbReference type="Pfam" id="PF09922"/>
    </source>
</evidence>